<dbReference type="PROSITE" id="PS00122">
    <property type="entry name" value="CARBOXYLESTERASE_B_1"/>
    <property type="match status" value="1"/>
</dbReference>
<evidence type="ECO:0000313" key="6">
    <source>
        <dbReference type="EMBL" id="MBB6094016.1"/>
    </source>
</evidence>
<dbReference type="Proteomes" id="UP000588068">
    <property type="component" value="Unassembled WGS sequence"/>
</dbReference>
<accession>A0A841HMC2</accession>
<evidence type="ECO:0000256" key="3">
    <source>
        <dbReference type="RuleBase" id="RU361235"/>
    </source>
</evidence>
<dbReference type="SUPFAM" id="SSF53474">
    <property type="entry name" value="alpha/beta-Hydrolases"/>
    <property type="match status" value="1"/>
</dbReference>
<dbReference type="InterPro" id="IPR019826">
    <property type="entry name" value="Carboxylesterase_B_AS"/>
</dbReference>
<proteinExistence type="inferred from homology"/>
<dbReference type="InterPro" id="IPR029058">
    <property type="entry name" value="AB_hydrolase_fold"/>
</dbReference>
<protein>
    <recommendedName>
        <fullName evidence="3">Carboxylic ester hydrolase</fullName>
        <ecNumber evidence="3">3.1.1.-</ecNumber>
    </recommendedName>
</protein>
<dbReference type="EMBL" id="JACHHZ010000003">
    <property type="protein sequence ID" value="MBB6094016.1"/>
    <property type="molecule type" value="Genomic_DNA"/>
</dbReference>
<keyword evidence="7" id="KW-1185">Reference proteome</keyword>
<reference evidence="6 7" key="1">
    <citation type="submission" date="2020-08" db="EMBL/GenBank/DDBJ databases">
        <title>Genomic Encyclopedia of Type Strains, Phase IV (KMG-IV): sequencing the most valuable type-strain genomes for metagenomic binning, comparative biology and taxonomic classification.</title>
        <authorList>
            <person name="Goeker M."/>
        </authorList>
    </citation>
    <scope>NUCLEOTIDE SEQUENCE [LARGE SCALE GENOMIC DNA]</scope>
    <source>
        <strain evidence="6 7">DSM 26723</strain>
    </source>
</reference>
<comment type="caution">
    <text evidence="6">The sequence shown here is derived from an EMBL/GenBank/DDBJ whole genome shotgun (WGS) entry which is preliminary data.</text>
</comment>
<dbReference type="AlphaFoldDB" id="A0A841HMC2"/>
<dbReference type="Pfam" id="PF00135">
    <property type="entry name" value="COesterase"/>
    <property type="match status" value="1"/>
</dbReference>
<evidence type="ECO:0000259" key="5">
    <source>
        <dbReference type="Pfam" id="PF00135"/>
    </source>
</evidence>
<evidence type="ECO:0000313" key="7">
    <source>
        <dbReference type="Proteomes" id="UP000588068"/>
    </source>
</evidence>
<evidence type="ECO:0000256" key="1">
    <source>
        <dbReference type="ARBA" id="ARBA00005964"/>
    </source>
</evidence>
<feature type="domain" description="Carboxylesterase type B" evidence="5">
    <location>
        <begin position="33"/>
        <end position="344"/>
    </location>
</feature>
<dbReference type="InterPro" id="IPR002018">
    <property type="entry name" value="CarbesteraseB"/>
</dbReference>
<evidence type="ECO:0000256" key="4">
    <source>
        <dbReference type="SAM" id="MobiDB-lite"/>
    </source>
</evidence>
<keyword evidence="2 3" id="KW-0378">Hydrolase</keyword>
<dbReference type="PROSITE" id="PS00941">
    <property type="entry name" value="CARBOXYLESTERASE_B_2"/>
    <property type="match status" value="1"/>
</dbReference>
<dbReference type="InterPro" id="IPR050309">
    <property type="entry name" value="Type-B_Carboxylest/Lipase"/>
</dbReference>
<gene>
    <name evidence="6" type="ORF">HNQ60_002897</name>
</gene>
<dbReference type="Gene3D" id="3.40.50.1820">
    <property type="entry name" value="alpha/beta hydrolase"/>
    <property type="match status" value="2"/>
</dbReference>
<evidence type="ECO:0000256" key="2">
    <source>
        <dbReference type="ARBA" id="ARBA00022801"/>
    </source>
</evidence>
<dbReference type="PANTHER" id="PTHR11559">
    <property type="entry name" value="CARBOXYLESTERASE"/>
    <property type="match status" value="1"/>
</dbReference>
<comment type="similarity">
    <text evidence="1 3">Belongs to the type-B carboxylesterase/lipase family.</text>
</comment>
<dbReference type="EC" id="3.1.1.-" evidence="3"/>
<dbReference type="GO" id="GO:0016787">
    <property type="term" value="F:hydrolase activity"/>
    <property type="evidence" value="ECO:0007669"/>
    <property type="project" value="UniProtKB-KW"/>
</dbReference>
<name>A0A841HMC2_9GAMM</name>
<feature type="region of interest" description="Disordered" evidence="4">
    <location>
        <begin position="84"/>
        <end position="104"/>
    </location>
</feature>
<keyword evidence="3" id="KW-0732">Signal</keyword>
<feature type="signal peptide" evidence="3">
    <location>
        <begin position="1"/>
        <end position="20"/>
    </location>
</feature>
<dbReference type="InterPro" id="IPR019819">
    <property type="entry name" value="Carboxylesterase_B_CS"/>
</dbReference>
<organism evidence="6 7">
    <name type="scientific">Povalibacter uvarum</name>
    <dbReference type="NCBI Taxonomy" id="732238"/>
    <lineage>
        <taxon>Bacteria</taxon>
        <taxon>Pseudomonadati</taxon>
        <taxon>Pseudomonadota</taxon>
        <taxon>Gammaproteobacteria</taxon>
        <taxon>Steroidobacterales</taxon>
        <taxon>Steroidobacteraceae</taxon>
        <taxon>Povalibacter</taxon>
    </lineage>
</organism>
<dbReference type="RefSeq" id="WP_184332911.1">
    <property type="nucleotide sequence ID" value="NZ_JACHHZ010000003.1"/>
</dbReference>
<sequence length="475" mass="49080">MIRHLTAGLLATAIAVAAHAQTSATQAKRETVKVTVDSGVLVGETNDGVNVFRGVPFAKPPIGDLRWKAPAKLDKWVGERAAFADEPPCPQPVNRDGSPNGGGVSGVQSEDCLYLSVYAPANANKAPVVLWLYGGGAFLGAGHLGSYNGTSNAKNGVITIPINYRLGTLANFSHPALTKAAGPKDPLGNFALTDAVAALEWVKRNVAAFGGDPGNVTVAGQSAGAAMVVNLLSIPSAKGLYHKAIIQSGALLRPGQTMAEAESKGVDAAKALGLPENVTAAQLREVSAQTLAATEATRRGVTTPIDGRFRTISTADALKAGTEIDVPVLVGSNDGEPGFDAARTVATSAGDAGAGAWLYNFAYVPGFRRNEWKAGAIHSAELMFTFDSMDTSGWARSAAGTVDQADRAVGKLVNSCWIAFYKMDAKAKSFTCADGVTWPAYTAAGDDAMKFTDKAHIVKSQSIPSGPPRPATAGS</sequence>
<feature type="chain" id="PRO_5033109857" description="Carboxylic ester hydrolase" evidence="3">
    <location>
        <begin position="21"/>
        <end position="475"/>
    </location>
</feature>